<proteinExistence type="predicted"/>
<evidence type="ECO:0000313" key="2">
    <source>
        <dbReference type="Proteomes" id="UP001062846"/>
    </source>
</evidence>
<dbReference type="Proteomes" id="UP001062846">
    <property type="component" value="Chromosome 7"/>
</dbReference>
<evidence type="ECO:0000313" key="1">
    <source>
        <dbReference type="EMBL" id="KAI8546471.1"/>
    </source>
</evidence>
<comment type="caution">
    <text evidence="1">The sequence shown here is derived from an EMBL/GenBank/DDBJ whole genome shotgun (WGS) entry which is preliminary data.</text>
</comment>
<sequence>MNNIEAVDEVIFKVDIKNNNIDIGDQVVEDQNSCTLEVFDTDIGVKEEILVSNIGEGIRDGPHEPFIADSVDFVVSQIETLSKDDLASRLTLTADAASIGPLLLSDSFVTIMDTNDYCSTPQQLKDQICERYPGARRAYLKNGGDFPFLSRPDEVNLHLQLHLRRVGVEPQPDLVRGISLEASGSGGGGSDGDDGGSGSSGKQNKGKEDGDDAPKDDMGSSGVAPPESQPPPSPESPDSQHSDSQLLGNAKLGSTGAEYLPLQLLPAIFEEYQYLIAAYTFLHFAREFSTLYLLPFYLATLYIKLDWVSCQKFRHAV</sequence>
<organism evidence="1 2">
    <name type="scientific">Rhododendron molle</name>
    <name type="common">Chinese azalea</name>
    <name type="synonym">Azalea mollis</name>
    <dbReference type="NCBI Taxonomy" id="49168"/>
    <lineage>
        <taxon>Eukaryota</taxon>
        <taxon>Viridiplantae</taxon>
        <taxon>Streptophyta</taxon>
        <taxon>Embryophyta</taxon>
        <taxon>Tracheophyta</taxon>
        <taxon>Spermatophyta</taxon>
        <taxon>Magnoliopsida</taxon>
        <taxon>eudicotyledons</taxon>
        <taxon>Gunneridae</taxon>
        <taxon>Pentapetalae</taxon>
        <taxon>asterids</taxon>
        <taxon>Ericales</taxon>
        <taxon>Ericaceae</taxon>
        <taxon>Ericoideae</taxon>
        <taxon>Rhodoreae</taxon>
        <taxon>Rhododendron</taxon>
    </lineage>
</organism>
<name>A0ACC0N0V3_RHOML</name>
<reference evidence="1" key="1">
    <citation type="submission" date="2022-02" db="EMBL/GenBank/DDBJ databases">
        <title>Plant Genome Project.</title>
        <authorList>
            <person name="Zhang R.-G."/>
        </authorList>
    </citation>
    <scope>NUCLEOTIDE SEQUENCE</scope>
    <source>
        <strain evidence="1">AT1</strain>
    </source>
</reference>
<gene>
    <name evidence="1" type="ORF">RHMOL_Rhmol07G0120300</name>
</gene>
<protein>
    <submittedName>
        <fullName evidence="1">Uncharacterized protein</fullName>
    </submittedName>
</protein>
<keyword evidence="2" id="KW-1185">Reference proteome</keyword>
<dbReference type="EMBL" id="CM046394">
    <property type="protein sequence ID" value="KAI8546471.1"/>
    <property type="molecule type" value="Genomic_DNA"/>
</dbReference>
<accession>A0ACC0N0V3</accession>